<name>A0ABP9RES0_9PSEU</name>
<dbReference type="RefSeq" id="WP_185065615.1">
    <property type="nucleotide sequence ID" value="NZ_BAABJP010000068.1"/>
</dbReference>
<keyword evidence="3" id="KW-0804">Transcription</keyword>
<keyword evidence="2 4" id="KW-0238">DNA-binding</keyword>
<dbReference type="Pfam" id="PF00440">
    <property type="entry name" value="TetR_N"/>
    <property type="match status" value="2"/>
</dbReference>
<dbReference type="PANTHER" id="PTHR30055">
    <property type="entry name" value="HTH-TYPE TRANSCRIPTIONAL REGULATOR RUTR"/>
    <property type="match status" value="1"/>
</dbReference>
<dbReference type="Pfam" id="PF17932">
    <property type="entry name" value="TetR_C_24"/>
    <property type="match status" value="1"/>
</dbReference>
<dbReference type="Proteomes" id="UP001428817">
    <property type="component" value="Unassembled WGS sequence"/>
</dbReference>
<evidence type="ECO:0000313" key="7">
    <source>
        <dbReference type="Proteomes" id="UP001428817"/>
    </source>
</evidence>
<dbReference type="InterPro" id="IPR023772">
    <property type="entry name" value="DNA-bd_HTH_TetR-type_CS"/>
</dbReference>
<dbReference type="Gene3D" id="1.10.357.10">
    <property type="entry name" value="Tetracycline Repressor, domain 2"/>
    <property type="match status" value="2"/>
</dbReference>
<evidence type="ECO:0000256" key="4">
    <source>
        <dbReference type="PROSITE-ProRule" id="PRU00335"/>
    </source>
</evidence>
<organism evidence="6 7">
    <name type="scientific">Pseudonocardia eucalypti</name>
    <dbReference type="NCBI Taxonomy" id="648755"/>
    <lineage>
        <taxon>Bacteria</taxon>
        <taxon>Bacillati</taxon>
        <taxon>Actinomycetota</taxon>
        <taxon>Actinomycetes</taxon>
        <taxon>Pseudonocardiales</taxon>
        <taxon>Pseudonocardiaceae</taxon>
        <taxon>Pseudonocardia</taxon>
    </lineage>
</organism>
<evidence type="ECO:0000256" key="1">
    <source>
        <dbReference type="ARBA" id="ARBA00023015"/>
    </source>
</evidence>
<feature type="domain" description="HTH tetR-type" evidence="5">
    <location>
        <begin position="17"/>
        <end position="77"/>
    </location>
</feature>
<protein>
    <submittedName>
        <fullName evidence="6">TetR/AcrR family transcriptional regulator</fullName>
    </submittedName>
</protein>
<feature type="domain" description="HTH tetR-type" evidence="5">
    <location>
        <begin position="210"/>
        <end position="270"/>
    </location>
</feature>
<dbReference type="InterPro" id="IPR041490">
    <property type="entry name" value="KstR2_TetR_C"/>
</dbReference>
<comment type="caution">
    <text evidence="6">The sequence shown here is derived from an EMBL/GenBank/DDBJ whole genome shotgun (WGS) entry which is preliminary data.</text>
</comment>
<dbReference type="InterPro" id="IPR001647">
    <property type="entry name" value="HTH_TetR"/>
</dbReference>
<dbReference type="PROSITE" id="PS50977">
    <property type="entry name" value="HTH_TETR_2"/>
    <property type="match status" value="2"/>
</dbReference>
<proteinExistence type="predicted"/>
<gene>
    <name evidence="6" type="ORF">GCM10023321_82900</name>
</gene>
<feature type="DNA-binding region" description="H-T-H motif" evidence="4">
    <location>
        <begin position="40"/>
        <end position="59"/>
    </location>
</feature>
<evidence type="ECO:0000256" key="3">
    <source>
        <dbReference type="ARBA" id="ARBA00023163"/>
    </source>
</evidence>
<sequence length="394" mass="42808">MAALAVTGGPAPRRRPRDRRQQILTAAARGFWQLGYHQVGMADIAAAVGIGQSAMYRHFAGKGELLWAVIVDALDWIDAATEGAATGEQLLDALAVCSVGRRELGVLWDRESNHLPRERRREARRRLSELAERIVDSLCARGVSRVEAELRGWAALAVLQSTSQHRVELDERRYVALLGAAARRVYATALPARDRTVRPHEPSRPALAPASRREALLAAATRLFGEHGYAAVSLTDIGTAAGIAGPSVYKHFESKEELLSAALARGNEGLWLGLHRALTNADGPDDALREVAADYADFAVRDPSQITVLVTEMLNLSDEARRRVRRGQREYVEEWASLLRQRDPGLDEPGALAAVHAALSVINSLARVHGLHKLPGLTDDLAGMALNVLELEGG</sequence>
<keyword evidence="7" id="KW-1185">Reference proteome</keyword>
<reference evidence="7" key="1">
    <citation type="journal article" date="2019" name="Int. J. Syst. Evol. Microbiol.">
        <title>The Global Catalogue of Microorganisms (GCM) 10K type strain sequencing project: providing services to taxonomists for standard genome sequencing and annotation.</title>
        <authorList>
            <consortium name="The Broad Institute Genomics Platform"/>
            <consortium name="The Broad Institute Genome Sequencing Center for Infectious Disease"/>
            <person name="Wu L."/>
            <person name="Ma J."/>
        </authorList>
    </citation>
    <scope>NUCLEOTIDE SEQUENCE [LARGE SCALE GENOMIC DNA]</scope>
    <source>
        <strain evidence="7">JCM 18303</strain>
    </source>
</reference>
<keyword evidence="1" id="KW-0805">Transcription regulation</keyword>
<dbReference type="PROSITE" id="PS01081">
    <property type="entry name" value="HTH_TETR_1"/>
    <property type="match status" value="1"/>
</dbReference>
<evidence type="ECO:0000256" key="2">
    <source>
        <dbReference type="ARBA" id="ARBA00023125"/>
    </source>
</evidence>
<dbReference type="PRINTS" id="PR00455">
    <property type="entry name" value="HTHTETR"/>
</dbReference>
<evidence type="ECO:0000259" key="5">
    <source>
        <dbReference type="PROSITE" id="PS50977"/>
    </source>
</evidence>
<dbReference type="Gene3D" id="1.10.10.60">
    <property type="entry name" value="Homeodomain-like"/>
    <property type="match status" value="2"/>
</dbReference>
<dbReference type="PANTHER" id="PTHR30055:SF234">
    <property type="entry name" value="HTH-TYPE TRANSCRIPTIONAL REGULATOR BETI"/>
    <property type="match status" value="1"/>
</dbReference>
<dbReference type="InterPro" id="IPR036271">
    <property type="entry name" value="Tet_transcr_reg_TetR-rel_C_sf"/>
</dbReference>
<evidence type="ECO:0000313" key="6">
    <source>
        <dbReference type="EMBL" id="GAA5175901.1"/>
    </source>
</evidence>
<dbReference type="EMBL" id="BAABJP010000068">
    <property type="protein sequence ID" value="GAA5175901.1"/>
    <property type="molecule type" value="Genomic_DNA"/>
</dbReference>
<accession>A0ABP9RES0</accession>
<dbReference type="SUPFAM" id="SSF46689">
    <property type="entry name" value="Homeodomain-like"/>
    <property type="match status" value="2"/>
</dbReference>
<feature type="DNA-binding region" description="H-T-H motif" evidence="4">
    <location>
        <begin position="233"/>
        <end position="252"/>
    </location>
</feature>
<dbReference type="InterPro" id="IPR009057">
    <property type="entry name" value="Homeodomain-like_sf"/>
</dbReference>
<dbReference type="SUPFAM" id="SSF48498">
    <property type="entry name" value="Tetracyclin repressor-like, C-terminal domain"/>
    <property type="match status" value="1"/>
</dbReference>
<dbReference type="InterPro" id="IPR050109">
    <property type="entry name" value="HTH-type_TetR-like_transc_reg"/>
</dbReference>